<reference evidence="3 4" key="1">
    <citation type="submission" date="2023-01" db="EMBL/GenBank/DDBJ databases">
        <title>Analysis of 21 Apiospora genomes using comparative genomics revels a genus with tremendous synthesis potential of carbohydrate active enzymes and secondary metabolites.</title>
        <authorList>
            <person name="Sorensen T."/>
        </authorList>
    </citation>
    <scope>NUCLEOTIDE SEQUENCE [LARGE SCALE GENOMIC DNA]</scope>
    <source>
        <strain evidence="3 4">CBS 33761</strain>
    </source>
</reference>
<accession>A0ABR1T076</accession>
<dbReference type="EMBL" id="JAQQWK010000006">
    <property type="protein sequence ID" value="KAK8039984.1"/>
    <property type="molecule type" value="Genomic_DNA"/>
</dbReference>
<evidence type="ECO:0000256" key="2">
    <source>
        <dbReference type="ARBA" id="ARBA00023026"/>
    </source>
</evidence>
<evidence type="ECO:0000313" key="4">
    <source>
        <dbReference type="Proteomes" id="UP001444661"/>
    </source>
</evidence>
<keyword evidence="3" id="KW-0378">Hydrolase</keyword>
<proteinExistence type="predicted"/>
<gene>
    <name evidence="3" type="ORF">PG993_008395</name>
</gene>
<dbReference type="PANTHER" id="PTHR47700:SF1">
    <property type="entry name" value="CHITINASE"/>
    <property type="match status" value="1"/>
</dbReference>
<keyword evidence="4" id="KW-1185">Reference proteome</keyword>
<comment type="caution">
    <text evidence="3">The sequence shown here is derived from an EMBL/GenBank/DDBJ whole genome shotgun (WGS) entry which is preliminary data.</text>
</comment>
<dbReference type="InterPro" id="IPR053214">
    <property type="entry name" value="LysM12-like"/>
</dbReference>
<dbReference type="SUPFAM" id="SSF51445">
    <property type="entry name" value="(Trans)glycosidases"/>
    <property type="match status" value="1"/>
</dbReference>
<sequence length="81" mass="8800">MGTWSPSGPSSVILGSSTRTAAGKDDSKNYLDFLVSLKNLVPGKSISIAAPSYWYLKQYPIKDIAKVADYIQPDPRGGRRP</sequence>
<evidence type="ECO:0000256" key="1">
    <source>
        <dbReference type="ARBA" id="ARBA00022669"/>
    </source>
</evidence>
<keyword evidence="1" id="KW-0147">Chitin-binding</keyword>
<dbReference type="Proteomes" id="UP001444661">
    <property type="component" value="Unassembled WGS sequence"/>
</dbReference>
<dbReference type="Gene3D" id="3.20.20.80">
    <property type="entry name" value="Glycosidases"/>
    <property type="match status" value="1"/>
</dbReference>
<name>A0ABR1T076_9PEZI</name>
<keyword evidence="2" id="KW-0843">Virulence</keyword>
<evidence type="ECO:0000313" key="3">
    <source>
        <dbReference type="EMBL" id="KAK8039984.1"/>
    </source>
</evidence>
<protein>
    <submittedName>
        <fullName evidence="3">Glycoside hydrolase</fullName>
    </submittedName>
</protein>
<dbReference type="InterPro" id="IPR017853">
    <property type="entry name" value="GH"/>
</dbReference>
<dbReference type="PANTHER" id="PTHR47700">
    <property type="entry name" value="V CHITINASE, PUTATIVE (AFU_ORTHOLOGUE AFUA_6G13720)-RELATED"/>
    <property type="match status" value="1"/>
</dbReference>
<dbReference type="GO" id="GO:0016787">
    <property type="term" value="F:hydrolase activity"/>
    <property type="evidence" value="ECO:0007669"/>
    <property type="project" value="UniProtKB-KW"/>
</dbReference>
<organism evidence="3 4">
    <name type="scientific">Apiospora rasikravindrae</name>
    <dbReference type="NCBI Taxonomy" id="990691"/>
    <lineage>
        <taxon>Eukaryota</taxon>
        <taxon>Fungi</taxon>
        <taxon>Dikarya</taxon>
        <taxon>Ascomycota</taxon>
        <taxon>Pezizomycotina</taxon>
        <taxon>Sordariomycetes</taxon>
        <taxon>Xylariomycetidae</taxon>
        <taxon>Amphisphaeriales</taxon>
        <taxon>Apiosporaceae</taxon>
        <taxon>Apiospora</taxon>
    </lineage>
</organism>